<feature type="region of interest" description="Disordered" evidence="4">
    <location>
        <begin position="83"/>
        <end position="180"/>
    </location>
</feature>
<feature type="transmembrane region" description="Helical" evidence="5">
    <location>
        <begin position="50"/>
        <end position="68"/>
    </location>
</feature>
<dbReference type="CTD" id="40231"/>
<dbReference type="Gene3D" id="1.10.238.200">
    <property type="entry name" value="Cullin, PONY binding domain"/>
    <property type="match status" value="1"/>
</dbReference>
<dbReference type="InterPro" id="IPR014764">
    <property type="entry name" value="DCN-prot"/>
</dbReference>
<dbReference type="GO" id="GO:0031624">
    <property type="term" value="F:ubiquitin conjugating enzyme binding"/>
    <property type="evidence" value="ECO:0007669"/>
    <property type="project" value="TreeGrafter"/>
</dbReference>
<evidence type="ECO:0000313" key="7">
    <source>
        <dbReference type="EnsemblMetazoa" id="XP_031777979"/>
    </source>
</evidence>
<accession>A0A7M7Q0A9</accession>
<feature type="compositionally biased region" description="Low complexity" evidence="4">
    <location>
        <begin position="135"/>
        <end position="147"/>
    </location>
</feature>
<evidence type="ECO:0000256" key="2">
    <source>
        <dbReference type="ARBA" id="ARBA00023242"/>
    </source>
</evidence>
<dbReference type="GO" id="GO:0032182">
    <property type="term" value="F:ubiquitin-like protein binding"/>
    <property type="evidence" value="ECO:0007669"/>
    <property type="project" value="TreeGrafter"/>
</dbReference>
<keyword evidence="5" id="KW-0812">Transmembrane</keyword>
<comment type="function">
    <text evidence="3">Neddylation of cullins play an essential role in the regulation of SCF-type complexes activity.</text>
</comment>
<dbReference type="FunFam" id="1.10.238.10:FF:000041">
    <property type="entry name" value="DCN1-like protein"/>
    <property type="match status" value="1"/>
</dbReference>
<organism evidence="7 8">
    <name type="scientific">Nasonia vitripennis</name>
    <name type="common">Parasitic wasp</name>
    <dbReference type="NCBI Taxonomy" id="7425"/>
    <lineage>
        <taxon>Eukaryota</taxon>
        <taxon>Metazoa</taxon>
        <taxon>Ecdysozoa</taxon>
        <taxon>Arthropoda</taxon>
        <taxon>Hexapoda</taxon>
        <taxon>Insecta</taxon>
        <taxon>Pterygota</taxon>
        <taxon>Neoptera</taxon>
        <taxon>Endopterygota</taxon>
        <taxon>Hymenoptera</taxon>
        <taxon>Apocrita</taxon>
        <taxon>Proctotrupomorpha</taxon>
        <taxon>Chalcidoidea</taxon>
        <taxon>Pteromalidae</taxon>
        <taxon>Pteromalinae</taxon>
        <taxon>Nasonia</taxon>
    </lineage>
</organism>
<dbReference type="FunCoup" id="A0A7M7Q0A9">
    <property type="interactions" value="1152"/>
</dbReference>
<dbReference type="InterPro" id="IPR005176">
    <property type="entry name" value="PONY_dom"/>
</dbReference>
<dbReference type="Pfam" id="PF03556">
    <property type="entry name" value="Cullin_binding"/>
    <property type="match status" value="1"/>
</dbReference>
<dbReference type="InParanoid" id="A0A7M7Q0A9"/>
<dbReference type="FunFam" id="1.10.238.200:FF:000002">
    <property type="entry name" value="DCN1-like protein"/>
    <property type="match status" value="1"/>
</dbReference>
<evidence type="ECO:0000259" key="6">
    <source>
        <dbReference type="PROSITE" id="PS51229"/>
    </source>
</evidence>
<feature type="compositionally biased region" description="Low complexity" evidence="4">
    <location>
        <begin position="84"/>
        <end position="100"/>
    </location>
</feature>
<keyword evidence="5" id="KW-0472">Membrane</keyword>
<dbReference type="PANTHER" id="PTHR12281">
    <property type="entry name" value="RP42 RELATED"/>
    <property type="match status" value="1"/>
</dbReference>
<dbReference type="InterPro" id="IPR042460">
    <property type="entry name" value="DCN1-like_PONY"/>
</dbReference>
<feature type="compositionally biased region" description="Basic residues" evidence="4">
    <location>
        <begin position="157"/>
        <end position="172"/>
    </location>
</feature>
<evidence type="ECO:0000256" key="5">
    <source>
        <dbReference type="SAM" id="Phobius"/>
    </source>
</evidence>
<comment type="subcellular location">
    <subcellularLocation>
        <location evidence="1">Nucleus</location>
    </subcellularLocation>
</comment>
<evidence type="ECO:0000313" key="8">
    <source>
        <dbReference type="Proteomes" id="UP000002358"/>
    </source>
</evidence>
<dbReference type="GO" id="GO:0000151">
    <property type="term" value="C:ubiquitin ligase complex"/>
    <property type="evidence" value="ECO:0007669"/>
    <property type="project" value="TreeGrafter"/>
</dbReference>
<name>A0A7M7Q0A9_NASVI</name>
<dbReference type="GO" id="GO:0045116">
    <property type="term" value="P:protein neddylation"/>
    <property type="evidence" value="ECO:0007669"/>
    <property type="project" value="TreeGrafter"/>
</dbReference>
<feature type="domain" description="DCUN1" evidence="6">
    <location>
        <begin position="182"/>
        <end position="371"/>
    </location>
</feature>
<proteinExistence type="predicted"/>
<dbReference type="KEGG" id="nvi:100123671"/>
<dbReference type="PANTHER" id="PTHR12281:SF12">
    <property type="entry name" value="DEFECTIVE IN CULLIN NEDDYLATION PROTEIN"/>
    <property type="match status" value="1"/>
</dbReference>
<dbReference type="PROSITE" id="PS51229">
    <property type="entry name" value="DCUN1"/>
    <property type="match status" value="1"/>
</dbReference>
<dbReference type="SMR" id="A0A7M7Q0A9"/>
<keyword evidence="2" id="KW-0539">Nucleus</keyword>
<keyword evidence="8" id="KW-1185">Reference proteome</keyword>
<dbReference type="EnsemblMetazoa" id="XM_031922119">
    <property type="protein sequence ID" value="XP_031777979"/>
    <property type="gene ID" value="LOC100123671"/>
</dbReference>
<evidence type="ECO:0000256" key="3">
    <source>
        <dbReference type="RuleBase" id="RU410713"/>
    </source>
</evidence>
<dbReference type="Proteomes" id="UP000002358">
    <property type="component" value="Chromosome 1"/>
</dbReference>
<protein>
    <recommendedName>
        <fullName evidence="3">Defective in cullin neddylation protein</fullName>
    </recommendedName>
</protein>
<dbReference type="Gene3D" id="1.10.238.10">
    <property type="entry name" value="EF-hand"/>
    <property type="match status" value="1"/>
</dbReference>
<keyword evidence="5" id="KW-1133">Transmembrane helix</keyword>
<evidence type="ECO:0000256" key="1">
    <source>
        <dbReference type="ARBA" id="ARBA00004123"/>
    </source>
</evidence>
<dbReference type="RefSeq" id="XP_031777979.1">
    <property type="nucleotide sequence ID" value="XM_031922119.1"/>
</dbReference>
<dbReference type="GO" id="GO:0005634">
    <property type="term" value="C:nucleus"/>
    <property type="evidence" value="ECO:0007669"/>
    <property type="project" value="UniProtKB-SubCell"/>
</dbReference>
<dbReference type="GeneID" id="100123671"/>
<dbReference type="AlphaFoldDB" id="A0A7M7Q0A9"/>
<sequence>MNYKTKDGFKHKSKRNGLRSILPKWFSISYLVRVVSLHSGPHKLALQRDLVILIALTCLWLFLLICHLRREMELCFTTWEESPRGSQATSSSSSASGHLRSCSRRNSAAEEQPLSEQQTLGLSRRGMPRTKRRAPSSTNNHSSSDNPPSNPEDMPRHPSKRLRQTTSSRRHTKAEDGTNSTFSQKRCISWFREYTTADDPDTLGPEGMEKFCEDIGVEPENVVMLVLAYKMNARQMGFFTMAEWLKGLSELHCDTIAKVQQKLDYLRNLLNDQNVFKGIYKYAYDFARQDKDQRSMDMETARVMLQLLLGRNWPLFSQFAKFLDQSKYKVINKDQWCNILEFSRTISDDLSNYDLDGAWPVMLDEFVEWLKAQQQGESTSQMDTRNS</sequence>
<dbReference type="OrthoDB" id="286637at2759"/>
<evidence type="ECO:0000256" key="4">
    <source>
        <dbReference type="SAM" id="MobiDB-lite"/>
    </source>
</evidence>
<reference evidence="7" key="1">
    <citation type="submission" date="2021-01" db="UniProtKB">
        <authorList>
            <consortium name="EnsemblMetazoa"/>
        </authorList>
    </citation>
    <scope>IDENTIFICATION</scope>
</reference>
<dbReference type="GO" id="GO:0097602">
    <property type="term" value="F:cullin family protein binding"/>
    <property type="evidence" value="ECO:0007669"/>
    <property type="project" value="TreeGrafter"/>
</dbReference>